<proteinExistence type="predicted"/>
<name>A0A382EHB5_9ZZZZ</name>
<dbReference type="EMBL" id="UINC01044200">
    <property type="protein sequence ID" value="SVB49323.1"/>
    <property type="molecule type" value="Genomic_DNA"/>
</dbReference>
<sequence length="44" mass="4981">MCLFLFKLSKSLSLNSPPPRGIKYILAILKSFDILTKETVIEVI</sequence>
<dbReference type="AlphaFoldDB" id="A0A382EHB5"/>
<gene>
    <name evidence="1" type="ORF">METZ01_LOCUS202177</name>
</gene>
<organism evidence="1">
    <name type="scientific">marine metagenome</name>
    <dbReference type="NCBI Taxonomy" id="408172"/>
    <lineage>
        <taxon>unclassified sequences</taxon>
        <taxon>metagenomes</taxon>
        <taxon>ecological metagenomes</taxon>
    </lineage>
</organism>
<evidence type="ECO:0000313" key="1">
    <source>
        <dbReference type="EMBL" id="SVB49323.1"/>
    </source>
</evidence>
<reference evidence="1" key="1">
    <citation type="submission" date="2018-05" db="EMBL/GenBank/DDBJ databases">
        <authorList>
            <person name="Lanie J.A."/>
            <person name="Ng W.-L."/>
            <person name="Kazmierczak K.M."/>
            <person name="Andrzejewski T.M."/>
            <person name="Davidsen T.M."/>
            <person name="Wayne K.J."/>
            <person name="Tettelin H."/>
            <person name="Glass J.I."/>
            <person name="Rusch D."/>
            <person name="Podicherti R."/>
            <person name="Tsui H.-C.T."/>
            <person name="Winkler M.E."/>
        </authorList>
    </citation>
    <scope>NUCLEOTIDE SEQUENCE</scope>
</reference>
<protein>
    <submittedName>
        <fullName evidence="1">Uncharacterized protein</fullName>
    </submittedName>
</protein>
<accession>A0A382EHB5</accession>